<dbReference type="GO" id="GO:0005829">
    <property type="term" value="C:cytosol"/>
    <property type="evidence" value="ECO:0007669"/>
    <property type="project" value="TreeGrafter"/>
</dbReference>
<dbReference type="Pfam" id="PF00300">
    <property type="entry name" value="His_Phos_1"/>
    <property type="match status" value="1"/>
</dbReference>
<dbReference type="InterPro" id="IPR029033">
    <property type="entry name" value="His_PPase_superfam"/>
</dbReference>
<protein>
    <recommendedName>
        <fullName evidence="6">Alpha-ribazole phosphatase</fullName>
    </recommendedName>
</protein>
<dbReference type="EMBL" id="AZRN01000023">
    <property type="protein sequence ID" value="PNR99245.1"/>
    <property type="molecule type" value="Genomic_DNA"/>
</dbReference>
<dbReference type="GO" id="GO:0004331">
    <property type="term" value="F:fructose-2,6-bisphosphate 2-phosphatase activity"/>
    <property type="evidence" value="ECO:0007669"/>
    <property type="project" value="TreeGrafter"/>
</dbReference>
<dbReference type="InterPro" id="IPR051695">
    <property type="entry name" value="Phosphoglycerate_Mutase"/>
</dbReference>
<dbReference type="SUPFAM" id="SSF53254">
    <property type="entry name" value="Phosphoglycerate mutase-like"/>
    <property type="match status" value="1"/>
</dbReference>
<feature type="active site" description="Proton donor/acceptor" evidence="2">
    <location>
        <position position="95"/>
    </location>
</feature>
<dbReference type="InterPro" id="IPR013078">
    <property type="entry name" value="His_Pase_superF_clade-1"/>
</dbReference>
<feature type="active site" description="Tele-phosphohistidine intermediate" evidence="2">
    <location>
        <position position="17"/>
    </location>
</feature>
<dbReference type="PANTHER" id="PTHR46517:SF1">
    <property type="entry name" value="FRUCTOSE-2,6-BISPHOSPHATASE TIGAR"/>
    <property type="match status" value="1"/>
</dbReference>
<evidence type="ECO:0008006" key="6">
    <source>
        <dbReference type="Google" id="ProtNLM"/>
    </source>
</evidence>
<evidence type="ECO:0000256" key="2">
    <source>
        <dbReference type="PIRSR" id="PIRSR613078-1"/>
    </source>
</evidence>
<organism evidence="4 5">
    <name type="scientific">Petrotoga mexicana DSM 14811</name>
    <dbReference type="NCBI Taxonomy" id="1122954"/>
    <lineage>
        <taxon>Bacteria</taxon>
        <taxon>Thermotogati</taxon>
        <taxon>Thermotogota</taxon>
        <taxon>Thermotogae</taxon>
        <taxon>Petrotogales</taxon>
        <taxon>Petrotogaceae</taxon>
        <taxon>Petrotoga</taxon>
    </lineage>
</organism>
<proteinExistence type="predicted"/>
<dbReference type="CDD" id="cd07067">
    <property type="entry name" value="HP_PGM_like"/>
    <property type="match status" value="1"/>
</dbReference>
<evidence type="ECO:0000256" key="1">
    <source>
        <dbReference type="ARBA" id="ARBA00022801"/>
    </source>
</evidence>
<evidence type="ECO:0000256" key="3">
    <source>
        <dbReference type="PIRSR" id="PIRSR613078-2"/>
    </source>
</evidence>
<reference evidence="4 5" key="1">
    <citation type="submission" date="2013-12" db="EMBL/GenBank/DDBJ databases">
        <title>Comparative genomics of Petrotoga isolates.</title>
        <authorList>
            <person name="Nesbo C.L."/>
            <person name="Charchuk R."/>
            <person name="Chow K."/>
        </authorList>
    </citation>
    <scope>NUCLEOTIDE SEQUENCE [LARGE SCALE GENOMIC DNA]</scope>
    <source>
        <strain evidence="4 5">DSM 14811</strain>
    </source>
</reference>
<accession>A0A2K1P8W7</accession>
<comment type="caution">
    <text evidence="4">The sequence shown here is derived from an EMBL/GenBank/DDBJ whole genome shotgun (WGS) entry which is preliminary data.</text>
</comment>
<feature type="binding site" evidence="3">
    <location>
        <position position="66"/>
    </location>
    <ligand>
        <name>substrate</name>
    </ligand>
</feature>
<dbReference type="Gene3D" id="3.40.50.1240">
    <property type="entry name" value="Phosphoglycerate mutase-like"/>
    <property type="match status" value="1"/>
</dbReference>
<name>A0A2K1P8W7_9BACT</name>
<dbReference type="SMART" id="SM00855">
    <property type="entry name" value="PGAM"/>
    <property type="match status" value="1"/>
</dbReference>
<dbReference type="AlphaFoldDB" id="A0A2K1P8W7"/>
<dbReference type="GO" id="GO:0045820">
    <property type="term" value="P:negative regulation of glycolytic process"/>
    <property type="evidence" value="ECO:0007669"/>
    <property type="project" value="TreeGrafter"/>
</dbReference>
<dbReference type="GO" id="GO:0043456">
    <property type="term" value="P:regulation of pentose-phosphate shunt"/>
    <property type="evidence" value="ECO:0007669"/>
    <property type="project" value="TreeGrafter"/>
</dbReference>
<feature type="binding site" evidence="3">
    <location>
        <begin position="16"/>
        <end position="23"/>
    </location>
    <ligand>
        <name>substrate</name>
    </ligand>
</feature>
<dbReference type="PANTHER" id="PTHR46517">
    <property type="entry name" value="FRUCTOSE-2,6-BISPHOSPHATASE TIGAR"/>
    <property type="match status" value="1"/>
</dbReference>
<dbReference type="RefSeq" id="WP_103077204.1">
    <property type="nucleotide sequence ID" value="NZ_AZRN01000023.1"/>
</dbReference>
<gene>
    <name evidence="4" type="ORF">X927_06285</name>
</gene>
<sequence length="204" mass="24366">MDHAGGISMMDFYLLRHGKTKYNEKGLLLGKTDVPLLSREDPDLLKWIDRLVAISWVAMFHSGMKRSEETLREIYRRLDEKKKDIPIYVDERLQEMNFGEWELKSYDWLYQNQREDFLNWLHSPYDYAPPQGETLAQMEKRVISFFEEWASKELIGSILLVTHGGLIRLLWSIIHQTSFYEKKVEIGSLFCLNWQKRNMEEILE</sequence>
<evidence type="ECO:0000313" key="4">
    <source>
        <dbReference type="EMBL" id="PNR99245.1"/>
    </source>
</evidence>
<dbReference type="Proteomes" id="UP000236604">
    <property type="component" value="Unassembled WGS sequence"/>
</dbReference>
<evidence type="ECO:0000313" key="5">
    <source>
        <dbReference type="Proteomes" id="UP000236604"/>
    </source>
</evidence>
<keyword evidence="5" id="KW-1185">Reference proteome</keyword>
<keyword evidence="1" id="KW-0378">Hydrolase</keyword>